<dbReference type="Proteomes" id="UP000594638">
    <property type="component" value="Unassembled WGS sequence"/>
</dbReference>
<dbReference type="EMBL" id="CACTIH010007273">
    <property type="protein sequence ID" value="CAA3007369.1"/>
    <property type="molecule type" value="Genomic_DNA"/>
</dbReference>
<dbReference type="GO" id="GO:0003676">
    <property type="term" value="F:nucleic acid binding"/>
    <property type="evidence" value="ECO:0007669"/>
    <property type="project" value="InterPro"/>
</dbReference>
<dbReference type="GO" id="GO:0006139">
    <property type="term" value="P:nucleobase-containing compound metabolic process"/>
    <property type="evidence" value="ECO:0007669"/>
    <property type="project" value="InterPro"/>
</dbReference>
<organism evidence="3 4">
    <name type="scientific">Olea europaea subsp. europaea</name>
    <dbReference type="NCBI Taxonomy" id="158383"/>
    <lineage>
        <taxon>Eukaryota</taxon>
        <taxon>Viridiplantae</taxon>
        <taxon>Streptophyta</taxon>
        <taxon>Embryophyta</taxon>
        <taxon>Tracheophyta</taxon>
        <taxon>Spermatophyta</taxon>
        <taxon>Magnoliopsida</taxon>
        <taxon>eudicotyledons</taxon>
        <taxon>Gunneridae</taxon>
        <taxon>Pentapetalae</taxon>
        <taxon>asterids</taxon>
        <taxon>lamiids</taxon>
        <taxon>Lamiales</taxon>
        <taxon>Oleaceae</taxon>
        <taxon>Oleeae</taxon>
        <taxon>Olea</taxon>
    </lineage>
</organism>
<dbReference type="Gene3D" id="3.30.420.10">
    <property type="entry name" value="Ribonuclease H-like superfamily/Ribonuclease H"/>
    <property type="match status" value="1"/>
</dbReference>
<dbReference type="AlphaFoldDB" id="A0A8S0TV43"/>
<accession>A0A8S0TV43</accession>
<reference evidence="3 4" key="1">
    <citation type="submission" date="2019-12" db="EMBL/GenBank/DDBJ databases">
        <authorList>
            <person name="Alioto T."/>
            <person name="Alioto T."/>
            <person name="Gomez Garrido J."/>
        </authorList>
    </citation>
    <scope>NUCLEOTIDE SEQUENCE [LARGE SCALE GENOMIC DNA]</scope>
</reference>
<keyword evidence="3" id="KW-0378">Hydrolase</keyword>
<dbReference type="SUPFAM" id="SSF53098">
    <property type="entry name" value="Ribonuclease H-like"/>
    <property type="match status" value="1"/>
</dbReference>
<evidence type="ECO:0000313" key="4">
    <source>
        <dbReference type="Proteomes" id="UP000594638"/>
    </source>
</evidence>
<feature type="signal peptide" evidence="1">
    <location>
        <begin position="1"/>
        <end position="21"/>
    </location>
</feature>
<feature type="chain" id="PRO_5035720814" evidence="1">
    <location>
        <begin position="22"/>
        <end position="128"/>
    </location>
</feature>
<keyword evidence="3" id="KW-0269">Exonuclease</keyword>
<proteinExistence type="predicted"/>
<name>A0A8S0TV43_OLEEU</name>
<dbReference type="InterPro" id="IPR012337">
    <property type="entry name" value="RNaseH-like_sf"/>
</dbReference>
<protein>
    <submittedName>
        <fullName evidence="3">Werner Syndrome-like exonuclease</fullName>
    </submittedName>
</protein>
<dbReference type="Gramene" id="OE9A033726T1">
    <property type="protein sequence ID" value="OE9A033726C1"/>
    <property type="gene ID" value="OE9A033726"/>
</dbReference>
<comment type="caution">
    <text evidence="3">The sequence shown here is derived from an EMBL/GenBank/DDBJ whole genome shotgun (WGS) entry which is preliminary data.</text>
</comment>
<dbReference type="Pfam" id="PF01612">
    <property type="entry name" value="DNA_pol_A_exo1"/>
    <property type="match status" value="1"/>
</dbReference>
<dbReference type="OrthoDB" id="1920326at2759"/>
<feature type="domain" description="3'-5' exonuclease" evidence="2">
    <location>
        <begin position="10"/>
        <end position="65"/>
    </location>
</feature>
<evidence type="ECO:0000259" key="2">
    <source>
        <dbReference type="Pfam" id="PF01612"/>
    </source>
</evidence>
<evidence type="ECO:0000313" key="3">
    <source>
        <dbReference type="EMBL" id="CAA3007369.1"/>
    </source>
</evidence>
<keyword evidence="1" id="KW-0732">Signal</keyword>
<keyword evidence="3" id="KW-0540">Nuclease</keyword>
<gene>
    <name evidence="3" type="ORF">OLEA9_A033726</name>
</gene>
<dbReference type="InterPro" id="IPR002562">
    <property type="entry name" value="3'-5'_exonuclease_dom"/>
</dbReference>
<keyword evidence="4" id="KW-1185">Reference proteome</keyword>
<dbReference type="GO" id="GO:0008408">
    <property type="term" value="F:3'-5' exonuclease activity"/>
    <property type="evidence" value="ECO:0007669"/>
    <property type="project" value="InterPro"/>
</dbReference>
<dbReference type="InterPro" id="IPR036397">
    <property type="entry name" value="RNaseH_sf"/>
</dbReference>
<sequence length="128" mass="15083">MTPGMTLRLHLKYLLLKLIALEEIEISWREKHKNRNWEVEVLSKERLKYAAMDAYVYWYLYQALKSFRRASRSSVWTTQLATAASCSGRSQLIERRNIIFGHALWEFHLHSWAEAPTIADQFKGINLA</sequence>
<evidence type="ECO:0000256" key="1">
    <source>
        <dbReference type="SAM" id="SignalP"/>
    </source>
</evidence>